<dbReference type="PROSITE" id="PS51094">
    <property type="entry name" value="PTS_EIIA_TYPE_2"/>
    <property type="match status" value="1"/>
</dbReference>
<keyword evidence="3 7" id="KW-0762">Sugar transport</keyword>
<keyword evidence="2" id="KW-0597">Phosphoprotein</keyword>
<keyword evidence="1" id="KW-0813">Transport</keyword>
<dbReference type="SUPFAM" id="SSF55804">
    <property type="entry name" value="Phoshotransferase/anion transport protein"/>
    <property type="match status" value="1"/>
</dbReference>
<evidence type="ECO:0000256" key="3">
    <source>
        <dbReference type="ARBA" id="ARBA00022597"/>
    </source>
</evidence>
<evidence type="ECO:0000256" key="1">
    <source>
        <dbReference type="ARBA" id="ARBA00022448"/>
    </source>
</evidence>
<accession>A0A9X2MKY5</accession>
<name>A0A9X2MKY5_9FIRM</name>
<dbReference type="NCBIfam" id="TIGR00848">
    <property type="entry name" value="fruA"/>
    <property type="match status" value="1"/>
</dbReference>
<evidence type="ECO:0000259" key="6">
    <source>
        <dbReference type="PROSITE" id="PS51094"/>
    </source>
</evidence>
<dbReference type="InterPro" id="IPR016152">
    <property type="entry name" value="PTrfase/Anion_transptr"/>
</dbReference>
<dbReference type="EMBL" id="JANJZL010000024">
    <property type="protein sequence ID" value="MCR2045624.1"/>
    <property type="molecule type" value="Genomic_DNA"/>
</dbReference>
<evidence type="ECO:0000256" key="4">
    <source>
        <dbReference type="ARBA" id="ARBA00022679"/>
    </source>
</evidence>
<evidence type="ECO:0000313" key="8">
    <source>
        <dbReference type="Proteomes" id="UP001142078"/>
    </source>
</evidence>
<dbReference type="AlphaFoldDB" id="A0A9X2MKY5"/>
<organism evidence="7 8">
    <name type="scientific">Anaerosalibacter massiliensis</name>
    <dbReference type="NCBI Taxonomy" id="1347392"/>
    <lineage>
        <taxon>Bacteria</taxon>
        <taxon>Bacillati</taxon>
        <taxon>Bacillota</taxon>
        <taxon>Tissierellia</taxon>
        <taxon>Tissierellales</taxon>
        <taxon>Sporanaerobacteraceae</taxon>
        <taxon>Anaerosalibacter</taxon>
    </lineage>
</organism>
<dbReference type="GO" id="GO:0008982">
    <property type="term" value="F:protein-N(PI)-phosphohistidine-sugar phosphotransferase activity"/>
    <property type="evidence" value="ECO:0007669"/>
    <property type="project" value="InterPro"/>
</dbReference>
<keyword evidence="5" id="KW-0598">Phosphotransferase system</keyword>
<protein>
    <submittedName>
        <fullName evidence="7">PTS sugar transporter subunit IIA</fullName>
    </submittedName>
</protein>
<dbReference type="PANTHER" id="PTHR47738">
    <property type="entry name" value="PTS SYSTEM FRUCTOSE-LIKE EIIA COMPONENT-RELATED"/>
    <property type="match status" value="1"/>
</dbReference>
<dbReference type="Gene3D" id="3.40.930.10">
    <property type="entry name" value="Mannitol-specific EII, Chain A"/>
    <property type="match status" value="1"/>
</dbReference>
<dbReference type="GO" id="GO:0009401">
    <property type="term" value="P:phosphoenolpyruvate-dependent sugar phosphotransferase system"/>
    <property type="evidence" value="ECO:0007669"/>
    <property type="project" value="UniProtKB-KW"/>
</dbReference>
<dbReference type="InterPro" id="IPR051541">
    <property type="entry name" value="PTS_SugarTrans_NitroReg"/>
</dbReference>
<dbReference type="RefSeq" id="WP_042680914.1">
    <property type="nucleotide sequence ID" value="NZ_CABKTM010000025.1"/>
</dbReference>
<dbReference type="InterPro" id="IPR004715">
    <property type="entry name" value="PTS_IIA_fruc"/>
</dbReference>
<dbReference type="InterPro" id="IPR002178">
    <property type="entry name" value="PTS_EIIA_type-2_dom"/>
</dbReference>
<evidence type="ECO:0000313" key="7">
    <source>
        <dbReference type="EMBL" id="MCR2045624.1"/>
    </source>
</evidence>
<dbReference type="Proteomes" id="UP001142078">
    <property type="component" value="Unassembled WGS sequence"/>
</dbReference>
<dbReference type="Pfam" id="PF00359">
    <property type="entry name" value="PTS_EIIA_2"/>
    <property type="match status" value="1"/>
</dbReference>
<evidence type="ECO:0000256" key="2">
    <source>
        <dbReference type="ARBA" id="ARBA00022553"/>
    </source>
</evidence>
<dbReference type="CDD" id="cd00211">
    <property type="entry name" value="PTS_IIA_fru"/>
    <property type="match status" value="1"/>
</dbReference>
<proteinExistence type="predicted"/>
<gene>
    <name evidence="7" type="ORF">NSA23_16180</name>
</gene>
<reference evidence="7" key="1">
    <citation type="submission" date="2022-07" db="EMBL/GenBank/DDBJ databases">
        <title>Enhanced cultured diversity of the mouse gut microbiota enables custom-made synthetic communities.</title>
        <authorList>
            <person name="Afrizal A."/>
        </authorList>
    </citation>
    <scope>NUCLEOTIDE SEQUENCE</scope>
    <source>
        <strain evidence="7">DSM 29482</strain>
    </source>
</reference>
<evidence type="ECO:0000256" key="5">
    <source>
        <dbReference type="ARBA" id="ARBA00022683"/>
    </source>
</evidence>
<dbReference type="PANTHER" id="PTHR47738:SF2">
    <property type="entry name" value="PTS SYSTEM FRUCTOSE-LIKE EIIA COMPONENT"/>
    <property type="match status" value="1"/>
</dbReference>
<feature type="domain" description="PTS EIIA type-2" evidence="6">
    <location>
        <begin position="3"/>
        <end position="147"/>
    </location>
</feature>
<keyword evidence="4" id="KW-0808">Transferase</keyword>
<comment type="caution">
    <text evidence="7">The sequence shown here is derived from an EMBL/GenBank/DDBJ whole genome shotgun (WGS) entry which is preliminary data.</text>
</comment>
<dbReference type="GO" id="GO:0016020">
    <property type="term" value="C:membrane"/>
    <property type="evidence" value="ECO:0007669"/>
    <property type="project" value="InterPro"/>
</dbReference>
<keyword evidence="8" id="KW-1185">Reference proteome</keyword>
<sequence>MVDIIDKDLIEPELDLYSKEDIIKHLAFLMDKKNRLKNVSEYIKSVIDRENLTNTYVGYGVGIPHGKTDAVNVPTLAFAKIKNPVIWGEEEDLANLIFMIAVPEKSSSNEHLKILAALSRKLMDEEFKEKLLVTNSKDNLIKILNEVFE</sequence>